<dbReference type="InterPro" id="IPR058625">
    <property type="entry name" value="MdtA-like_BSH"/>
</dbReference>
<dbReference type="SUPFAM" id="SSF111369">
    <property type="entry name" value="HlyD-like secretion proteins"/>
    <property type="match status" value="1"/>
</dbReference>
<keyword evidence="6" id="KW-1185">Reference proteome</keyword>
<dbReference type="PANTHER" id="PTHR30158">
    <property type="entry name" value="ACRA/E-RELATED COMPONENT OF DRUG EFFLUX TRANSPORTER"/>
    <property type="match status" value="1"/>
</dbReference>
<name>A0ABT7U5R1_9BACE</name>
<protein>
    <submittedName>
        <fullName evidence="5">Efflux RND transporter periplasmic adaptor subunit</fullName>
    </submittedName>
</protein>
<dbReference type="Gene3D" id="2.40.420.20">
    <property type="match status" value="1"/>
</dbReference>
<dbReference type="InterPro" id="IPR058626">
    <property type="entry name" value="MdtA-like_b-barrel"/>
</dbReference>
<dbReference type="Gene3D" id="2.40.30.170">
    <property type="match status" value="1"/>
</dbReference>
<evidence type="ECO:0000259" key="4">
    <source>
        <dbReference type="Pfam" id="PF25944"/>
    </source>
</evidence>
<dbReference type="InterPro" id="IPR006143">
    <property type="entry name" value="RND_pump_MFP"/>
</dbReference>
<dbReference type="NCBIfam" id="TIGR01730">
    <property type="entry name" value="RND_mfp"/>
    <property type="match status" value="1"/>
</dbReference>
<dbReference type="EMBL" id="JAUDCF010000016">
    <property type="protein sequence ID" value="MDM8145862.1"/>
    <property type="molecule type" value="Genomic_DNA"/>
</dbReference>
<dbReference type="Gene3D" id="2.40.50.100">
    <property type="match status" value="1"/>
</dbReference>
<dbReference type="Gene3D" id="1.10.287.470">
    <property type="entry name" value="Helix hairpin bin"/>
    <property type="match status" value="1"/>
</dbReference>
<evidence type="ECO:0000259" key="3">
    <source>
        <dbReference type="Pfam" id="PF25917"/>
    </source>
</evidence>
<evidence type="ECO:0000313" key="5">
    <source>
        <dbReference type="EMBL" id="MDM8145862.1"/>
    </source>
</evidence>
<feature type="domain" description="Multidrug resistance protein MdtA-like barrel-sandwich hybrid" evidence="3">
    <location>
        <begin position="32"/>
        <end position="172"/>
    </location>
</feature>
<dbReference type="Proteomes" id="UP001228403">
    <property type="component" value="Unassembled WGS sequence"/>
</dbReference>
<keyword evidence="2" id="KW-0175">Coiled coil</keyword>
<sequence length="350" mass="37566">MPTTAYKTMTVQTQTRELSTSYPATIRGRQDIEIYPQVGGTLQKLLVTEGQRVKKGQTLFIIDQVPYQAALSTAIANVKAAEAAVATAELNYKGRKELYDQKVVSDFDLQKAQNDLLSAKASLEQAKAQKVNAANNLSYTVVKSPADGVVGVLPYRQGALVGSNMAQPLTTVSDNSQMYVYFSMNETEMLELTRQYGSPEEAIKQMPAVQLQLSDGTVYADSGRVESISGVIDPSTGTASWRAAFNNPNHLLHSGASGNVIIPAHYNNCVVIPQEATVELQDKVLVYKVIDGKAVSAQIKVSKINNGKEYIVTEGLKPGEVIIAEGAGLVREGASVDGKAAAQQAAPKKK</sequence>
<dbReference type="Pfam" id="PF25917">
    <property type="entry name" value="BSH_RND"/>
    <property type="match status" value="1"/>
</dbReference>
<comment type="similarity">
    <text evidence="1">Belongs to the membrane fusion protein (MFP) (TC 8.A.1) family.</text>
</comment>
<dbReference type="PANTHER" id="PTHR30158:SF23">
    <property type="entry name" value="MULTIDRUG RESISTANCE PROTEIN MEXA"/>
    <property type="match status" value="1"/>
</dbReference>
<evidence type="ECO:0000256" key="2">
    <source>
        <dbReference type="SAM" id="Coils"/>
    </source>
</evidence>
<comment type="caution">
    <text evidence="5">The sequence shown here is derived from an EMBL/GenBank/DDBJ whole genome shotgun (WGS) entry which is preliminary data.</text>
</comment>
<evidence type="ECO:0000313" key="6">
    <source>
        <dbReference type="Proteomes" id="UP001228403"/>
    </source>
</evidence>
<organism evidence="5 6">
    <name type="scientific">Bacteroides eggerthii</name>
    <dbReference type="NCBI Taxonomy" id="28111"/>
    <lineage>
        <taxon>Bacteria</taxon>
        <taxon>Pseudomonadati</taxon>
        <taxon>Bacteroidota</taxon>
        <taxon>Bacteroidia</taxon>
        <taxon>Bacteroidales</taxon>
        <taxon>Bacteroidaceae</taxon>
        <taxon>Bacteroides</taxon>
    </lineage>
</organism>
<evidence type="ECO:0000256" key="1">
    <source>
        <dbReference type="ARBA" id="ARBA00009477"/>
    </source>
</evidence>
<feature type="domain" description="Multidrug resistance protein MdtA-like beta-barrel" evidence="4">
    <location>
        <begin position="178"/>
        <end position="260"/>
    </location>
</feature>
<feature type="coiled-coil region" evidence="2">
    <location>
        <begin position="109"/>
        <end position="136"/>
    </location>
</feature>
<accession>A0ABT7U5R1</accession>
<gene>
    <name evidence="5" type="ORF">QUW02_08005</name>
</gene>
<reference evidence="6" key="1">
    <citation type="submission" date="2023-07" db="EMBL/GenBank/DDBJ databases">
        <title>Identification and characterization of horizontal gene transfer across gut microbiota members of farm animals based on homology search.</title>
        <authorList>
            <person name="Schwarzerova J."/>
            <person name="Nykrynova M."/>
            <person name="Jureckova K."/>
            <person name="Cejkova D."/>
            <person name="Rychlik I."/>
        </authorList>
    </citation>
    <scope>NUCLEOTIDE SEQUENCE [LARGE SCALE GENOMIC DNA]</scope>
    <source>
        <strain evidence="6">ET4</strain>
    </source>
</reference>
<proteinExistence type="inferred from homology"/>
<dbReference type="Pfam" id="PF25944">
    <property type="entry name" value="Beta-barrel_RND"/>
    <property type="match status" value="1"/>
</dbReference>